<accession>A0A4P6EW10</accession>
<gene>
    <name evidence="2" type="ORF">ET464_10435</name>
</gene>
<keyword evidence="2" id="KW-0808">Transferase</keyword>
<keyword evidence="3" id="KW-1185">Reference proteome</keyword>
<dbReference type="KEGG" id="pprt:ET464_10435"/>
<reference evidence="2 3" key="1">
    <citation type="submission" date="2019-01" db="EMBL/GenBank/DDBJ databases">
        <title>Genome sequencing of strain FW100M-2.</title>
        <authorList>
            <person name="Heo J."/>
            <person name="Kim S.-J."/>
            <person name="Kim J.-S."/>
            <person name="Hong S.-B."/>
            <person name="Kwon S.-W."/>
        </authorList>
    </citation>
    <scope>NUCLEOTIDE SEQUENCE [LARGE SCALE GENOMIC DNA]</scope>
    <source>
        <strain evidence="2 3">FW100M-2</strain>
    </source>
</reference>
<dbReference type="AlphaFoldDB" id="A0A4P6EW10"/>
<dbReference type="RefSeq" id="WP_129440672.1">
    <property type="nucleotide sequence ID" value="NZ_CP035492.1"/>
</dbReference>
<dbReference type="EMBL" id="CP035492">
    <property type="protein sequence ID" value="QAY66765.1"/>
    <property type="molecule type" value="Genomic_DNA"/>
</dbReference>
<dbReference type="CDD" id="cd03801">
    <property type="entry name" value="GT4_PimA-like"/>
    <property type="match status" value="1"/>
</dbReference>
<dbReference type="PANTHER" id="PTHR45947:SF3">
    <property type="entry name" value="SULFOQUINOVOSYL TRANSFERASE SQD2"/>
    <property type="match status" value="1"/>
</dbReference>
<feature type="domain" description="Glycosyl transferase family 1" evidence="1">
    <location>
        <begin position="181"/>
        <end position="343"/>
    </location>
</feature>
<dbReference type="PANTHER" id="PTHR45947">
    <property type="entry name" value="SULFOQUINOVOSYL TRANSFERASE SQD2"/>
    <property type="match status" value="1"/>
</dbReference>
<sequence length="366" mass="42021">MKVLFTTNIPSPYRVDFFNELGKKCELTVLFESNEDKSRDKKWYSDEFTNFKGIFMKGIKVGDADALSLQVIKYLSLKKYDLIVIGAYHTPSGMLAIQYMKLRNIPFLLNIDGGIKQEESKIKHKIKQYFISSAEGWLSTGKLTNDYLKYYGACSEKIYVYPFTSIKESNVLKKPVSIEEKTEIRKKLGIKEEKMVLSVGQFIYRKGYDVLLNASKDFEKNVGVYIVGGKPTSEYIQMRTDMKLTNVYFIDFLNKLELSDYYKAADVFVLPTREDIWGLVVNEALAYGLPVITTNRCVAGTELIKELVGEIIEVNDVQGLSKGIIKVLSDENYTDSSKCIEIANKYTIEKMAESHYKIFESYRINY</sequence>
<dbReference type="Pfam" id="PF00534">
    <property type="entry name" value="Glycos_transf_1"/>
    <property type="match status" value="1"/>
</dbReference>
<dbReference type="SUPFAM" id="SSF53756">
    <property type="entry name" value="UDP-Glycosyltransferase/glycogen phosphorylase"/>
    <property type="match status" value="1"/>
</dbReference>
<evidence type="ECO:0000313" key="2">
    <source>
        <dbReference type="EMBL" id="QAY66765.1"/>
    </source>
</evidence>
<evidence type="ECO:0000313" key="3">
    <source>
        <dbReference type="Proteomes" id="UP000293568"/>
    </source>
</evidence>
<dbReference type="Proteomes" id="UP000293568">
    <property type="component" value="Chromosome"/>
</dbReference>
<organism evidence="2 3">
    <name type="scientific">Paenibacillus protaetiae</name>
    <dbReference type="NCBI Taxonomy" id="2509456"/>
    <lineage>
        <taxon>Bacteria</taxon>
        <taxon>Bacillati</taxon>
        <taxon>Bacillota</taxon>
        <taxon>Bacilli</taxon>
        <taxon>Bacillales</taxon>
        <taxon>Paenibacillaceae</taxon>
        <taxon>Paenibacillus</taxon>
    </lineage>
</organism>
<evidence type="ECO:0000259" key="1">
    <source>
        <dbReference type="Pfam" id="PF00534"/>
    </source>
</evidence>
<protein>
    <submittedName>
        <fullName evidence="2">Glycosyltransferase</fullName>
    </submittedName>
</protein>
<dbReference type="Gene3D" id="3.40.50.2000">
    <property type="entry name" value="Glycogen Phosphorylase B"/>
    <property type="match status" value="2"/>
</dbReference>
<dbReference type="OrthoDB" id="9795068at2"/>
<dbReference type="GO" id="GO:0016757">
    <property type="term" value="F:glycosyltransferase activity"/>
    <property type="evidence" value="ECO:0007669"/>
    <property type="project" value="InterPro"/>
</dbReference>
<name>A0A4P6EW10_9BACL</name>
<dbReference type="InterPro" id="IPR050194">
    <property type="entry name" value="Glycosyltransferase_grp1"/>
</dbReference>
<proteinExistence type="predicted"/>
<dbReference type="InterPro" id="IPR001296">
    <property type="entry name" value="Glyco_trans_1"/>
</dbReference>